<evidence type="ECO:0000313" key="2">
    <source>
        <dbReference type="Proteomes" id="UP001153292"/>
    </source>
</evidence>
<organism evidence="1 2">
    <name type="scientific">Chilo suppressalis</name>
    <name type="common">Asiatic rice borer moth</name>
    <dbReference type="NCBI Taxonomy" id="168631"/>
    <lineage>
        <taxon>Eukaryota</taxon>
        <taxon>Metazoa</taxon>
        <taxon>Ecdysozoa</taxon>
        <taxon>Arthropoda</taxon>
        <taxon>Hexapoda</taxon>
        <taxon>Insecta</taxon>
        <taxon>Pterygota</taxon>
        <taxon>Neoptera</taxon>
        <taxon>Endopterygota</taxon>
        <taxon>Lepidoptera</taxon>
        <taxon>Glossata</taxon>
        <taxon>Ditrysia</taxon>
        <taxon>Pyraloidea</taxon>
        <taxon>Crambidae</taxon>
        <taxon>Crambinae</taxon>
        <taxon>Chilo</taxon>
    </lineage>
</organism>
<proteinExistence type="predicted"/>
<gene>
    <name evidence="1" type="ORF">CHILSU_LOCUS5687</name>
</gene>
<reference evidence="1" key="1">
    <citation type="submission" date="2021-12" db="EMBL/GenBank/DDBJ databases">
        <authorList>
            <person name="King R."/>
        </authorList>
    </citation>
    <scope>NUCLEOTIDE SEQUENCE</scope>
</reference>
<evidence type="ECO:0008006" key="3">
    <source>
        <dbReference type="Google" id="ProtNLM"/>
    </source>
</evidence>
<name>A0ABN8B3E2_CHISP</name>
<keyword evidence="2" id="KW-1185">Reference proteome</keyword>
<protein>
    <recommendedName>
        <fullName evidence="3">BESS domain-containing protein</fullName>
    </recommendedName>
</protein>
<accession>A0ABN8B3E2</accession>
<dbReference type="EMBL" id="OU963913">
    <property type="protein sequence ID" value="CAH0402447.1"/>
    <property type="molecule type" value="Genomic_DNA"/>
</dbReference>
<dbReference type="Proteomes" id="UP001153292">
    <property type="component" value="Chromosome 20"/>
</dbReference>
<evidence type="ECO:0000313" key="1">
    <source>
        <dbReference type="EMBL" id="CAH0402447.1"/>
    </source>
</evidence>
<sequence length="258" mass="29849">MVIYKDRQLSDRDTSCISTDKYRTMENHVEQDTCKYLTQQNETGGAEIKKNKINRKKCKNSLTVPVEDTETASSGIDKHDLDELKAVYMKCKAVMMRIESKYGHLLNISENDTKDSKEISEDTEDTSDKCECKTTKKIVFDEDGKIINTDISLDKHICPKKLKRKYSDAELTNNVQVEYEIPELISDNIGVLSNILQDPGLEITYRNKILHKIKLLKQECTNEMKFNKKSLINRVKTNPNEIFEFKGSNLNELPGYWY</sequence>